<gene>
    <name evidence="2" type="ORF">A9K55_002977</name>
</gene>
<evidence type="ECO:0000313" key="3">
    <source>
        <dbReference type="Proteomes" id="UP000323067"/>
    </source>
</evidence>
<feature type="compositionally biased region" description="Polar residues" evidence="1">
    <location>
        <begin position="7"/>
        <end position="16"/>
    </location>
</feature>
<dbReference type="VEuPathDB" id="FungiDB:CCM_05598"/>
<feature type="region of interest" description="Disordered" evidence="1">
    <location>
        <begin position="1"/>
        <end position="25"/>
    </location>
</feature>
<dbReference type="EMBL" id="CP023322">
    <property type="protein sequence ID" value="ATY58315.1"/>
    <property type="molecule type" value="Genomic_DNA"/>
</dbReference>
<name>A0A2H4S5C9_CORMI</name>
<dbReference type="AlphaFoldDB" id="A0A2H4S5C9"/>
<evidence type="ECO:0000313" key="2">
    <source>
        <dbReference type="EMBL" id="ATY58315.1"/>
    </source>
</evidence>
<evidence type="ECO:0000256" key="1">
    <source>
        <dbReference type="SAM" id="MobiDB-lite"/>
    </source>
</evidence>
<proteinExistence type="predicted"/>
<dbReference type="VEuPathDB" id="FungiDB:A9K55_002977"/>
<dbReference type="Proteomes" id="UP000323067">
    <property type="component" value="Chromosome iv"/>
</dbReference>
<protein>
    <submittedName>
        <fullName evidence="2">Uncharacterized protein</fullName>
    </submittedName>
</protein>
<organism evidence="2 3">
    <name type="scientific">Cordyceps militaris</name>
    <name type="common">Caterpillar fungus</name>
    <name type="synonym">Clavaria militaris</name>
    <dbReference type="NCBI Taxonomy" id="73501"/>
    <lineage>
        <taxon>Eukaryota</taxon>
        <taxon>Fungi</taxon>
        <taxon>Dikarya</taxon>
        <taxon>Ascomycota</taxon>
        <taxon>Pezizomycotina</taxon>
        <taxon>Sordariomycetes</taxon>
        <taxon>Hypocreomycetidae</taxon>
        <taxon>Hypocreales</taxon>
        <taxon>Cordycipitaceae</taxon>
        <taxon>Cordyceps</taxon>
    </lineage>
</organism>
<sequence>MALAQTHIHTYTQTEQRAGDPPPSIFLAVNRDNKVSSTAQDNHKRPLSSVAVTEIKKACLVTEIYVDTCSGLQS</sequence>
<accession>A0A2H4S5C9</accession>
<reference evidence="2 3" key="1">
    <citation type="journal article" date="2017" name="BMC Genomics">
        <title>Chromosome level assembly and secondary metabolite potential of the parasitic fungus Cordyceps militaris.</title>
        <authorList>
            <person name="Kramer G.J."/>
            <person name="Nodwell J.R."/>
        </authorList>
    </citation>
    <scope>NUCLEOTIDE SEQUENCE [LARGE SCALE GENOMIC DNA]</scope>
    <source>
        <strain evidence="2 3">ATCC 34164</strain>
    </source>
</reference>